<evidence type="ECO:0000313" key="4">
    <source>
        <dbReference type="EMBL" id="MBB3065918.1"/>
    </source>
</evidence>
<dbReference type="UniPathway" id="UPA00084">
    <property type="reaction ID" value="UER00504"/>
</dbReference>
<organism evidence="4 5">
    <name type="scientific">Limibacillus halophilus</name>
    <dbReference type="NCBI Taxonomy" id="1579333"/>
    <lineage>
        <taxon>Bacteria</taxon>
        <taxon>Pseudomonadati</taxon>
        <taxon>Pseudomonadota</taxon>
        <taxon>Alphaproteobacteria</taxon>
        <taxon>Rhodospirillales</taxon>
        <taxon>Rhodovibrionaceae</taxon>
        <taxon>Limibacillus</taxon>
    </lineage>
</organism>
<comment type="caution">
    <text evidence="4">The sequence shown here is derived from an EMBL/GenBank/DDBJ whole genome shotgun (WGS) entry which is preliminary data.</text>
</comment>
<evidence type="ECO:0000256" key="2">
    <source>
        <dbReference type="SAM" id="Phobius"/>
    </source>
</evidence>
<keyword evidence="5" id="KW-1185">Reference proteome</keyword>
<dbReference type="RefSeq" id="WP_183416730.1">
    <property type="nucleotide sequence ID" value="NZ_JACHXA010000005.1"/>
</dbReference>
<keyword evidence="1" id="KW-0997">Cell inner membrane</keyword>
<dbReference type="PANTHER" id="PTHR36305:SF1">
    <property type="entry name" value="PHOSPHATIDYLGLYCEROPHOSPHATASE A"/>
    <property type="match status" value="1"/>
</dbReference>
<protein>
    <recommendedName>
        <fullName evidence="1">Phosphatidylglycerophosphatase A</fullName>
        <ecNumber evidence="1">3.1.3.27</ecNumber>
    </recommendedName>
    <alternativeName>
        <fullName evidence="1">Phosphatidylglycerolphosphate phosphatase A</fullName>
    </alternativeName>
</protein>
<dbReference type="InterPro" id="IPR007686">
    <property type="entry name" value="YutG/PgpA"/>
</dbReference>
<feature type="transmembrane region" description="Helical" evidence="2">
    <location>
        <begin position="46"/>
        <end position="70"/>
    </location>
</feature>
<comment type="function">
    <text evidence="1">Lipid phosphatase which dephosphorylates phosphatidylglycerophosphate (PGP) to phosphatidylglycerol (PG).</text>
</comment>
<feature type="transmembrane region" description="Helical" evidence="2">
    <location>
        <begin position="146"/>
        <end position="167"/>
    </location>
</feature>
<keyword evidence="1 2" id="KW-0472">Membrane</keyword>
<accession>A0A839SUB0</accession>
<sequence length="171" mass="18342">MRSAHGHRKMGWYDPARLLATWFGSGLLPGAPGTWGSLAALPFAAVILWIGGSALLLVASTLVFLIGIWASNRYAESIGKKDPGAVVIDEVAGQWLALTPVCLEPVGFLVGFALFRTFDILKTWPANWLERSLPGGLGIMSDDMVAGFYSAIGTVLLLDLFGIAKCWTVTF</sequence>
<keyword evidence="1" id="KW-1208">Phospholipid metabolism</keyword>
<dbReference type="GO" id="GO:0009395">
    <property type="term" value="P:phospholipid catabolic process"/>
    <property type="evidence" value="ECO:0007669"/>
    <property type="project" value="UniProtKB-KW"/>
</dbReference>
<dbReference type="Proteomes" id="UP000581135">
    <property type="component" value="Unassembled WGS sequence"/>
</dbReference>
<dbReference type="CDD" id="cd06971">
    <property type="entry name" value="PgpA"/>
    <property type="match status" value="1"/>
</dbReference>
<keyword evidence="1" id="KW-0443">Lipid metabolism</keyword>
<keyword evidence="1" id="KW-0442">Lipid degradation</keyword>
<evidence type="ECO:0000313" key="5">
    <source>
        <dbReference type="Proteomes" id="UP000581135"/>
    </source>
</evidence>
<keyword evidence="1 4" id="KW-0378">Hydrolase</keyword>
<dbReference type="GO" id="GO:0005886">
    <property type="term" value="C:plasma membrane"/>
    <property type="evidence" value="ECO:0007669"/>
    <property type="project" value="UniProtKB-SubCell"/>
</dbReference>
<gene>
    <name evidence="4" type="ORF">FHR98_002214</name>
</gene>
<feature type="transmembrane region" description="Helical" evidence="2">
    <location>
        <begin position="91"/>
        <end position="115"/>
    </location>
</feature>
<name>A0A839SUB0_9PROT</name>
<comment type="pathway">
    <text evidence="1">Phospholipid metabolism; phosphatidylglycerol biosynthesis; phosphatidylglycerol from CDP-diacylglycerol: step 2/2.</text>
</comment>
<comment type="subcellular location">
    <subcellularLocation>
        <location evidence="1">Cell inner membrane</location>
        <topology evidence="1">Multi-pass membrane protein</topology>
    </subcellularLocation>
</comment>
<dbReference type="EMBL" id="JACHXA010000005">
    <property type="protein sequence ID" value="MBB3065918.1"/>
    <property type="molecule type" value="Genomic_DNA"/>
</dbReference>
<dbReference type="PANTHER" id="PTHR36305">
    <property type="entry name" value="PHOSPHATIDYLGLYCEROPHOSPHATASE A"/>
    <property type="match status" value="1"/>
</dbReference>
<comment type="catalytic activity">
    <reaction evidence="1">
        <text>a 1,2-diacyl-sn-glycero-3-phospho-(1'-sn-glycero-3'-phosphate) + H2O = a 1,2-diacyl-sn-glycero-3-phospho-(1'-sn-glycerol) + phosphate</text>
        <dbReference type="Rhea" id="RHEA:33751"/>
        <dbReference type="ChEBI" id="CHEBI:15377"/>
        <dbReference type="ChEBI" id="CHEBI:43474"/>
        <dbReference type="ChEBI" id="CHEBI:60110"/>
        <dbReference type="ChEBI" id="CHEBI:64716"/>
        <dbReference type="EC" id="3.1.3.27"/>
    </reaction>
</comment>
<dbReference type="SUPFAM" id="SSF101307">
    <property type="entry name" value="YutG-like"/>
    <property type="match status" value="1"/>
</dbReference>
<dbReference type="InterPro" id="IPR026037">
    <property type="entry name" value="PgpA"/>
</dbReference>
<dbReference type="GO" id="GO:0046872">
    <property type="term" value="F:metal ion binding"/>
    <property type="evidence" value="ECO:0007669"/>
    <property type="project" value="UniProtKB-KW"/>
</dbReference>
<keyword evidence="1" id="KW-1003">Cell membrane</keyword>
<reference evidence="4 5" key="1">
    <citation type="submission" date="2020-08" db="EMBL/GenBank/DDBJ databases">
        <title>Genomic Encyclopedia of Type Strains, Phase III (KMG-III): the genomes of soil and plant-associated and newly described type strains.</title>
        <authorList>
            <person name="Whitman W."/>
        </authorList>
    </citation>
    <scope>NUCLEOTIDE SEQUENCE [LARGE SCALE GENOMIC DNA]</scope>
    <source>
        <strain evidence="4 5">CECT 8803</strain>
    </source>
</reference>
<dbReference type="EC" id="3.1.3.27" evidence="1"/>
<dbReference type="Pfam" id="PF04608">
    <property type="entry name" value="PgpA"/>
    <property type="match status" value="1"/>
</dbReference>
<keyword evidence="1" id="KW-0595">Phospholipid degradation</keyword>
<comment type="cofactor">
    <cofactor evidence="1">
        <name>Mg(2+)</name>
        <dbReference type="ChEBI" id="CHEBI:18420"/>
    </cofactor>
</comment>
<keyword evidence="1 2" id="KW-0812">Transmembrane</keyword>
<dbReference type="InterPro" id="IPR036681">
    <property type="entry name" value="PgpA-like_sf"/>
</dbReference>
<keyword evidence="2" id="KW-1133">Transmembrane helix</keyword>
<dbReference type="AlphaFoldDB" id="A0A839SUB0"/>
<dbReference type="PIRSF" id="PIRSF006162">
    <property type="entry name" value="PgpA"/>
    <property type="match status" value="1"/>
</dbReference>
<dbReference type="GO" id="GO:0008962">
    <property type="term" value="F:phosphatidylglycerophosphatase activity"/>
    <property type="evidence" value="ECO:0007669"/>
    <property type="project" value="UniProtKB-EC"/>
</dbReference>
<dbReference type="GO" id="GO:0006655">
    <property type="term" value="P:phosphatidylglycerol biosynthetic process"/>
    <property type="evidence" value="ECO:0007669"/>
    <property type="project" value="UniProtKB-UniPathway"/>
</dbReference>
<proteinExistence type="predicted"/>
<feature type="domain" description="YutG/PgpA" evidence="3">
    <location>
        <begin position="19"/>
        <end position="157"/>
    </location>
</feature>
<keyword evidence="1" id="KW-0460">Magnesium</keyword>
<evidence type="ECO:0000256" key="1">
    <source>
        <dbReference type="PIRNR" id="PIRNR006162"/>
    </source>
</evidence>
<keyword evidence="1" id="KW-0479">Metal-binding</keyword>
<evidence type="ECO:0000259" key="3">
    <source>
        <dbReference type="Pfam" id="PF04608"/>
    </source>
</evidence>